<evidence type="ECO:0000313" key="4">
    <source>
        <dbReference type="Proteomes" id="UP000196573"/>
    </source>
</evidence>
<keyword evidence="4" id="KW-1185">Reference proteome</keyword>
<feature type="transmembrane region" description="Helical" evidence="2">
    <location>
        <begin position="90"/>
        <end position="109"/>
    </location>
</feature>
<feature type="transmembrane region" description="Helical" evidence="2">
    <location>
        <begin position="43"/>
        <end position="62"/>
    </location>
</feature>
<dbReference type="Proteomes" id="UP000196573">
    <property type="component" value="Unassembled WGS sequence"/>
</dbReference>
<gene>
    <name evidence="3" type="ORF">EHSB41UT_03749</name>
</gene>
<dbReference type="AlphaFoldDB" id="A0A1X7APC6"/>
<evidence type="ECO:0000313" key="3">
    <source>
        <dbReference type="EMBL" id="SMA49958.1"/>
    </source>
</evidence>
<feature type="compositionally biased region" description="Basic and acidic residues" evidence="1">
    <location>
        <begin position="23"/>
        <end position="32"/>
    </location>
</feature>
<feature type="region of interest" description="Disordered" evidence="1">
    <location>
        <begin position="1"/>
        <end position="43"/>
    </location>
</feature>
<dbReference type="RefSeq" id="WP_087112400.1">
    <property type="nucleotide sequence ID" value="NZ_CBCSCN010000011.1"/>
</dbReference>
<sequence length="356" mass="40668">MTQTNSPFAAELLRRNAQQGDGQDDHGSSEQNKKKKAKHSSTGGSPVAWMTFMLICSVLYLIPEAVFNAVLTTVAGGQQSTVEDLHVAELFGRTISGIGVSLLLADLIIKGRLATRFCRSLMVLLMILVVAWPTVFFGQKWLVDYLIINPSTSEQRQQAFFAQMLRRALVEKSVVVEGIQYQPDAVHSAEEKTFLSVIGGLVYADNHLITELERRKVEIVSKFVRDQAMNNFTDHYQTYDQFRKQLRGQYLNYRKQSQVYNQAIADSGVRADEYWLQMQNEIADGWRLYQKGEMAFEARLDGRAQEVAPKIYDYFERRGKCQSYNSSSSRGRCLERLDDRYREMPSISFEARHPNS</sequence>
<keyword evidence="2" id="KW-0812">Transmembrane</keyword>
<accession>A0A1X7APC6</accession>
<evidence type="ECO:0000256" key="2">
    <source>
        <dbReference type="SAM" id="Phobius"/>
    </source>
</evidence>
<organism evidence="3 4">
    <name type="scientific">Parendozoicomonas haliclonae</name>
    <dbReference type="NCBI Taxonomy" id="1960125"/>
    <lineage>
        <taxon>Bacteria</taxon>
        <taxon>Pseudomonadati</taxon>
        <taxon>Pseudomonadota</taxon>
        <taxon>Gammaproteobacteria</taxon>
        <taxon>Oceanospirillales</taxon>
        <taxon>Endozoicomonadaceae</taxon>
        <taxon>Parendozoicomonas</taxon>
    </lineage>
</organism>
<reference evidence="3 4" key="1">
    <citation type="submission" date="2017-03" db="EMBL/GenBank/DDBJ databases">
        <authorList>
            <person name="Afonso C.L."/>
            <person name="Miller P.J."/>
            <person name="Scott M.A."/>
            <person name="Spackman E."/>
            <person name="Goraichik I."/>
            <person name="Dimitrov K.M."/>
            <person name="Suarez D.L."/>
            <person name="Swayne D.E."/>
        </authorList>
    </citation>
    <scope>NUCLEOTIDE SEQUENCE [LARGE SCALE GENOMIC DNA]</scope>
    <source>
        <strain evidence="3">SB41UT1</strain>
    </source>
</reference>
<dbReference type="OrthoDB" id="6126039at2"/>
<proteinExistence type="predicted"/>
<feature type="transmembrane region" description="Helical" evidence="2">
    <location>
        <begin position="121"/>
        <end position="142"/>
    </location>
</feature>
<dbReference type="EMBL" id="FWPT01000009">
    <property type="protein sequence ID" value="SMA49958.1"/>
    <property type="molecule type" value="Genomic_DNA"/>
</dbReference>
<keyword evidence="2" id="KW-1133">Transmembrane helix</keyword>
<evidence type="ECO:0000256" key="1">
    <source>
        <dbReference type="SAM" id="MobiDB-lite"/>
    </source>
</evidence>
<name>A0A1X7APC6_9GAMM</name>
<protein>
    <submittedName>
        <fullName evidence="3">Uncharacterized protein</fullName>
    </submittedName>
</protein>
<keyword evidence="2" id="KW-0472">Membrane</keyword>